<feature type="domain" description="VWFA" evidence="2">
    <location>
        <begin position="145"/>
        <end position="346"/>
    </location>
</feature>
<dbReference type="OrthoDB" id="5499721at2"/>
<dbReference type="InterPro" id="IPR036465">
    <property type="entry name" value="vWFA_dom_sf"/>
</dbReference>
<dbReference type="RefSeq" id="WP_136931243.1">
    <property type="nucleotide sequence ID" value="NZ_SSMQ01000024.1"/>
</dbReference>
<dbReference type="PROSITE" id="PS50234">
    <property type="entry name" value="VWFA"/>
    <property type="match status" value="1"/>
</dbReference>
<sequence length="423" mass="43521">MHFERHRHHHTPPFFRRLFAPVLAIGLASWVAALAASCGSSSTGAAPCETVYAGKCGGTCGDDFACSNGLYCGISGTCTADCAPGAAGCPAGHVCNVKGRCIPTGEGGSGGMGGIDFVTSTGTSMGTGADACADVNVNFDKQIPTVMLLIDQSGSMTEGFGNGNRWDVLYDTLMDPNTGIVKKLEKDVRFGLALYTSNGGNGGGTCPMLAKVPLALNNHAAIDAVYAPESPEGDTPTGESITAVTTDLVAYQEAGPKIIVLATDGEPDTCAEPNPQNGQDESIAAAQAAFGKDVRTFVISVGADVSLGHLQDLANAGAGLPIGGAEKAPYYQALNPQTLIDAFDEIINGVRSCVLKLNGIVDETAAAEGQVYLDGKALPYNDMNGWRLNAPDEIELLGAACDTIKQGDHSLSVQFPCGIVIPK</sequence>
<protein>
    <submittedName>
        <fullName evidence="3">VWA domain-containing protein</fullName>
    </submittedName>
</protein>
<dbReference type="InterPro" id="IPR002035">
    <property type="entry name" value="VWF_A"/>
</dbReference>
<feature type="signal peptide" evidence="1">
    <location>
        <begin position="1"/>
        <end position="35"/>
    </location>
</feature>
<feature type="chain" id="PRO_5020501477" evidence="1">
    <location>
        <begin position="36"/>
        <end position="423"/>
    </location>
</feature>
<dbReference type="Gene3D" id="3.40.50.410">
    <property type="entry name" value="von Willebrand factor, type A domain"/>
    <property type="match status" value="1"/>
</dbReference>
<dbReference type="AlphaFoldDB" id="A0A4U1J947"/>
<dbReference type="CDD" id="cd00198">
    <property type="entry name" value="vWFA"/>
    <property type="match status" value="1"/>
</dbReference>
<accession>A0A4U1J947</accession>
<dbReference type="Pfam" id="PF00092">
    <property type="entry name" value="VWA"/>
    <property type="match status" value="1"/>
</dbReference>
<reference evidence="3 4" key="1">
    <citation type="submission" date="2019-04" db="EMBL/GenBank/DDBJ databases">
        <authorList>
            <person name="Li Y."/>
            <person name="Wang J."/>
        </authorList>
    </citation>
    <scope>NUCLEOTIDE SEQUENCE [LARGE SCALE GENOMIC DNA]</scope>
    <source>
        <strain evidence="3 4">DSM 14668</strain>
    </source>
</reference>
<evidence type="ECO:0000313" key="4">
    <source>
        <dbReference type="Proteomes" id="UP000309215"/>
    </source>
</evidence>
<dbReference type="SUPFAM" id="SSF53300">
    <property type="entry name" value="vWA-like"/>
    <property type="match status" value="1"/>
</dbReference>
<keyword evidence="4" id="KW-1185">Reference proteome</keyword>
<dbReference type="Proteomes" id="UP000309215">
    <property type="component" value="Unassembled WGS sequence"/>
</dbReference>
<evidence type="ECO:0000256" key="1">
    <source>
        <dbReference type="SAM" id="SignalP"/>
    </source>
</evidence>
<dbReference type="EMBL" id="SSMQ01000024">
    <property type="protein sequence ID" value="TKD04518.1"/>
    <property type="molecule type" value="Genomic_DNA"/>
</dbReference>
<evidence type="ECO:0000259" key="2">
    <source>
        <dbReference type="PROSITE" id="PS50234"/>
    </source>
</evidence>
<comment type="caution">
    <text evidence="3">The sequence shown here is derived from an EMBL/GenBank/DDBJ whole genome shotgun (WGS) entry which is preliminary data.</text>
</comment>
<gene>
    <name evidence="3" type="ORF">E8A74_23215</name>
</gene>
<evidence type="ECO:0000313" key="3">
    <source>
        <dbReference type="EMBL" id="TKD04518.1"/>
    </source>
</evidence>
<name>A0A4U1J947_9BACT</name>
<keyword evidence="1" id="KW-0732">Signal</keyword>
<proteinExistence type="predicted"/>
<organism evidence="3 4">
    <name type="scientific">Polyangium fumosum</name>
    <dbReference type="NCBI Taxonomy" id="889272"/>
    <lineage>
        <taxon>Bacteria</taxon>
        <taxon>Pseudomonadati</taxon>
        <taxon>Myxococcota</taxon>
        <taxon>Polyangia</taxon>
        <taxon>Polyangiales</taxon>
        <taxon>Polyangiaceae</taxon>
        <taxon>Polyangium</taxon>
    </lineage>
</organism>